<evidence type="ECO:0000313" key="11">
    <source>
        <dbReference type="Proteomes" id="UP000095767"/>
    </source>
</evidence>
<feature type="transmembrane region" description="Helical" evidence="8">
    <location>
        <begin position="14"/>
        <end position="38"/>
    </location>
</feature>
<dbReference type="InterPro" id="IPR044775">
    <property type="entry name" value="MFS_ERD6/Tret1-like"/>
</dbReference>
<feature type="transmembrane region" description="Helical" evidence="8">
    <location>
        <begin position="1007"/>
        <end position="1032"/>
    </location>
</feature>
<feature type="non-terminal residue" evidence="10">
    <location>
        <position position="1"/>
    </location>
</feature>
<dbReference type="GO" id="GO:0016020">
    <property type="term" value="C:membrane"/>
    <property type="evidence" value="ECO:0007669"/>
    <property type="project" value="UniProtKB-SubCell"/>
</dbReference>
<feature type="transmembrane region" description="Helical" evidence="8">
    <location>
        <begin position="364"/>
        <end position="385"/>
    </location>
</feature>
<organism evidence="10 11">
    <name type="scientific">Dichanthelium oligosanthes</name>
    <dbReference type="NCBI Taxonomy" id="888268"/>
    <lineage>
        <taxon>Eukaryota</taxon>
        <taxon>Viridiplantae</taxon>
        <taxon>Streptophyta</taxon>
        <taxon>Embryophyta</taxon>
        <taxon>Tracheophyta</taxon>
        <taxon>Spermatophyta</taxon>
        <taxon>Magnoliopsida</taxon>
        <taxon>Liliopsida</taxon>
        <taxon>Poales</taxon>
        <taxon>Poaceae</taxon>
        <taxon>PACMAD clade</taxon>
        <taxon>Panicoideae</taxon>
        <taxon>Panicodae</taxon>
        <taxon>Paniceae</taxon>
        <taxon>Dichantheliinae</taxon>
        <taxon>Dichanthelium</taxon>
    </lineage>
</organism>
<dbReference type="Pfam" id="PF01425">
    <property type="entry name" value="Amidase"/>
    <property type="match status" value="1"/>
</dbReference>
<feature type="transmembrane region" description="Helical" evidence="8">
    <location>
        <begin position="1169"/>
        <end position="1189"/>
    </location>
</feature>
<dbReference type="Gene3D" id="3.90.1300.10">
    <property type="entry name" value="Amidase signature (AS) domain"/>
    <property type="match status" value="1"/>
</dbReference>
<dbReference type="InterPro" id="IPR036259">
    <property type="entry name" value="MFS_trans_sf"/>
</dbReference>
<dbReference type="SUPFAM" id="SSF75304">
    <property type="entry name" value="Amidase signature (AS) enzymes"/>
    <property type="match status" value="1"/>
</dbReference>
<dbReference type="InterPro" id="IPR050549">
    <property type="entry name" value="MFS_Trehalose_Transporter"/>
</dbReference>
<feature type="transmembrane region" description="Helical" evidence="8">
    <location>
        <begin position="820"/>
        <end position="838"/>
    </location>
</feature>
<evidence type="ECO:0000256" key="3">
    <source>
        <dbReference type="ARBA" id="ARBA00022597"/>
    </source>
</evidence>
<dbReference type="EMBL" id="LWDX02070660">
    <property type="protein sequence ID" value="OEL14263.1"/>
    <property type="molecule type" value="Genomic_DNA"/>
</dbReference>
<feature type="domain" description="Major facilitator superfamily (MFS) profile" evidence="9">
    <location>
        <begin position="744"/>
        <end position="1197"/>
    </location>
</feature>
<accession>A0A1E5UN03</accession>
<dbReference type="InterPro" id="IPR005828">
    <property type="entry name" value="MFS_sugar_transport-like"/>
</dbReference>
<keyword evidence="11" id="KW-1185">Reference proteome</keyword>
<keyword evidence="5 8" id="KW-1133">Transmembrane helix</keyword>
<feature type="region of interest" description="Disordered" evidence="7">
    <location>
        <begin position="57"/>
        <end position="115"/>
    </location>
</feature>
<dbReference type="PROSITE" id="PS00216">
    <property type="entry name" value="SUGAR_TRANSPORT_1"/>
    <property type="match status" value="4"/>
</dbReference>
<keyword evidence="3 10" id="KW-0762">Sugar transport</keyword>
<feature type="transmembrane region" description="Helical" evidence="8">
    <location>
        <begin position="183"/>
        <end position="203"/>
    </location>
</feature>
<keyword evidence="4 8" id="KW-0812">Transmembrane</keyword>
<dbReference type="SUPFAM" id="SSF103473">
    <property type="entry name" value="MFS general substrate transporter"/>
    <property type="match status" value="3"/>
</dbReference>
<dbReference type="InterPro" id="IPR023631">
    <property type="entry name" value="Amidase_dom"/>
</dbReference>
<dbReference type="PRINTS" id="PR00171">
    <property type="entry name" value="SUGRTRNSPORT"/>
</dbReference>
<comment type="similarity">
    <text evidence="2">Belongs to the major facilitator superfamily. Sugar transporter (TC 2.A.1.1) family.</text>
</comment>
<feature type="transmembrane region" description="Helical" evidence="8">
    <location>
        <begin position="1143"/>
        <end position="1163"/>
    </location>
</feature>
<dbReference type="InterPro" id="IPR003663">
    <property type="entry name" value="Sugar/inositol_transpt"/>
</dbReference>
<feature type="transmembrane region" description="Helical" evidence="8">
    <location>
        <begin position="141"/>
        <end position="163"/>
    </location>
</feature>
<dbReference type="PANTHER" id="PTHR48021:SF25">
    <property type="entry name" value="SUGAR TRANSPORTER ERD6-LIKE 5"/>
    <property type="match status" value="1"/>
</dbReference>
<dbReference type="GO" id="GO:0051119">
    <property type="term" value="F:sugar transmembrane transporter activity"/>
    <property type="evidence" value="ECO:0007669"/>
    <property type="project" value="InterPro"/>
</dbReference>
<dbReference type="OrthoDB" id="6133115at2759"/>
<protein>
    <submittedName>
        <fullName evidence="10">Sugar transporter ERD6-like 5</fullName>
    </submittedName>
</protein>
<evidence type="ECO:0000256" key="1">
    <source>
        <dbReference type="ARBA" id="ARBA00004141"/>
    </source>
</evidence>
<dbReference type="InterPro" id="IPR020846">
    <property type="entry name" value="MFS_dom"/>
</dbReference>
<evidence type="ECO:0000256" key="5">
    <source>
        <dbReference type="ARBA" id="ARBA00022989"/>
    </source>
</evidence>
<feature type="transmembrane region" description="Helical" evidence="8">
    <location>
        <begin position="299"/>
        <end position="319"/>
    </location>
</feature>
<gene>
    <name evidence="10" type="ORF">BAE44_0024718</name>
</gene>
<feature type="transmembrane region" description="Helical" evidence="8">
    <location>
        <begin position="215"/>
        <end position="237"/>
    </location>
</feature>
<feature type="transmembrane region" description="Helical" evidence="8">
    <location>
        <begin position="462"/>
        <end position="488"/>
    </location>
</feature>
<dbReference type="AlphaFoldDB" id="A0A1E5UN03"/>
<evidence type="ECO:0000256" key="6">
    <source>
        <dbReference type="ARBA" id="ARBA00023136"/>
    </source>
</evidence>
<proteinExistence type="inferred from homology"/>
<dbReference type="PROSITE" id="PS50850">
    <property type="entry name" value="MFS"/>
    <property type="match status" value="1"/>
</dbReference>
<dbReference type="Pfam" id="PF00083">
    <property type="entry name" value="Sugar_tr"/>
    <property type="match status" value="4"/>
</dbReference>
<feature type="transmembrane region" description="Helical" evidence="8">
    <location>
        <begin position="1106"/>
        <end position="1131"/>
    </location>
</feature>
<keyword evidence="3 10" id="KW-0813">Transport</keyword>
<evidence type="ECO:0000256" key="4">
    <source>
        <dbReference type="ARBA" id="ARBA00022692"/>
    </source>
</evidence>
<dbReference type="CDD" id="cd17358">
    <property type="entry name" value="MFS_GLUT6_8_Class3_like"/>
    <property type="match status" value="1"/>
</dbReference>
<dbReference type="Gene3D" id="1.20.1250.20">
    <property type="entry name" value="MFS general substrate transporter like domains"/>
    <property type="match status" value="3"/>
</dbReference>
<dbReference type="InterPro" id="IPR005829">
    <property type="entry name" value="Sugar_transporter_CS"/>
</dbReference>
<dbReference type="STRING" id="888268.A0A1E5UN03"/>
<comment type="subcellular location">
    <subcellularLocation>
        <location evidence="1">Membrane</location>
        <topology evidence="1">Multi-pass membrane protein</topology>
    </subcellularLocation>
</comment>
<comment type="caution">
    <text evidence="10">The sequence shown here is derived from an EMBL/GenBank/DDBJ whole genome shotgun (WGS) entry which is preliminary data.</text>
</comment>
<name>A0A1E5UN03_9POAL</name>
<feature type="transmembrane region" description="Helical" evidence="8">
    <location>
        <begin position="392"/>
        <end position="413"/>
    </location>
</feature>
<dbReference type="InterPro" id="IPR036928">
    <property type="entry name" value="AS_sf"/>
</dbReference>
<feature type="transmembrane region" description="Helical" evidence="8">
    <location>
        <begin position="425"/>
        <end position="450"/>
    </location>
</feature>
<reference evidence="10 11" key="1">
    <citation type="submission" date="2016-09" db="EMBL/GenBank/DDBJ databases">
        <title>The draft genome of Dichanthelium oligosanthes: A C3 panicoid grass species.</title>
        <authorList>
            <person name="Studer A.J."/>
            <person name="Schnable J.C."/>
            <person name="Brutnell T.P."/>
        </authorList>
    </citation>
    <scope>NUCLEOTIDE SEQUENCE [LARGE SCALE GENOMIC DNA]</scope>
    <source>
        <strain evidence="11">cv. Kellogg 1175</strain>
        <tissue evidence="10">Leaf</tissue>
    </source>
</reference>
<dbReference type="Proteomes" id="UP000095767">
    <property type="component" value="Unassembled WGS sequence"/>
</dbReference>
<dbReference type="PANTHER" id="PTHR48021">
    <property type="match status" value="1"/>
</dbReference>
<feature type="transmembrane region" description="Helical" evidence="8">
    <location>
        <begin position="788"/>
        <end position="808"/>
    </location>
</feature>
<feature type="transmembrane region" description="Helical" evidence="8">
    <location>
        <begin position="850"/>
        <end position="871"/>
    </location>
</feature>
<keyword evidence="6 8" id="KW-0472">Membrane</keyword>
<evidence type="ECO:0000256" key="2">
    <source>
        <dbReference type="ARBA" id="ARBA00010992"/>
    </source>
</evidence>
<feature type="transmembrane region" description="Helical" evidence="8">
    <location>
        <begin position="1047"/>
        <end position="1066"/>
    </location>
</feature>
<feature type="transmembrane region" description="Helical" evidence="8">
    <location>
        <begin position="1073"/>
        <end position="1094"/>
    </location>
</feature>
<evidence type="ECO:0000256" key="8">
    <source>
        <dbReference type="SAM" id="Phobius"/>
    </source>
</evidence>
<evidence type="ECO:0000259" key="9">
    <source>
        <dbReference type="PROSITE" id="PS50850"/>
    </source>
</evidence>
<evidence type="ECO:0000256" key="7">
    <source>
        <dbReference type="SAM" id="MobiDB-lite"/>
    </source>
</evidence>
<feature type="compositionally biased region" description="Basic and acidic residues" evidence="7">
    <location>
        <begin position="64"/>
        <end position="73"/>
    </location>
</feature>
<sequence length="1210" mass="130461">LGIMRDLHLTLAEAMAISDVICTLGYLLIAFSQVPVYISEITPKELRGGFATVNQETVNAQDESEMKENDKKGPIHGFHAGRRRQLQLSSEHAKRGTGRLRGAQGGPMEHEDQEAQKPLLATAAGSSGDGRRQGAASASSSSSIAVVVASTAVAVAGSFEFGISVGYSSPSQAGIMSDLSLSLAEYSVFGSILTIGAMLGAIVSGTVADRVGRRCAMAISDLLCMLGYLLITFAQVAPSPTHFYSSARFGYPGQFEAALQKLRGKESDISDEAAEIKDFTEKLQHLPESKMLDLFQKDYIHAVTVRIFNMPFCLFRTFFCCFLTNQVCGQVGVGLMVLQQFGGVNAICFYASEIFVSAGFSSGNTGMLAMVAVQIPMTGLGVLLMDKAGRRPLLMVSAAGTCLGCLLVGLSFFAKEHHWGKDLNISLALSGILIFGGSFSLGMGGIPWVIMSEIFPISMKGAAGSLVTLVSWLGSWIVSYAFNFLLVWNPYGTLRQQAEDNFGLSGQNHQLSISVCYSALAGLRLGRAHRHRDGAGGRRLRHLHGEIRAAASAISAAAAAAAPAARLKDIFDISGRVTGFGTPDWARTQGPAAATSTVVLAALAAGHQHRSSMRWAAGTDTGGSVRVPAAYCGIFGLRPSHEIVSTENVIPMSQSYLSWVRRYKNVNICFWFQFKANHAEWVNSVMPNLGPGIREQVHKAITLEDGPMEDFHALRTEFKSALAALVKDDGILAIPTVPGSPPKLRMEAAVPENFRARAFALLSIAGLSGFCQLNGSSGSLSNSFLVHMMQYSVFGSILTIGAMLGAIASGTVADRVGRRCAMAVSDILCILGYLLITFSQDFLWLEIGRLTIGCGIGLLSYVVITIVYCIWGQFITHCSELYPKKTAPPFMQFMLTSSFSDRIYFKILSQVYQEIQCKSFSLCSNFNFPIVGVVPCLLQLIGLLVIPESPRWLVRIGYPGEFEVALHKLRGRGTDISEEAAEIKNFTEKLQHLPKSKMMDLFNKEHIRAVTVGVGLMVLQQLGGMNAIYFYASEIFVSAGFSSGNTGMLAMVAVQAPVTGLGILLVDKAGRRPLLMVSAAGTCLGCVLVGLSFLAKEYHWGNDLNIVLALAGILIFTGSFSLGMGGIPWVIMSEIFPINIKGTAGSLVTLVNWFGSWIISYAFNFLLVWNSYGTFFFFASICGLTVVFVERLVPETKGRILEEIQASFNK</sequence>
<feature type="transmembrane region" description="Helical" evidence="8">
    <location>
        <begin position="331"/>
        <end position="352"/>
    </location>
</feature>
<evidence type="ECO:0000313" key="10">
    <source>
        <dbReference type="EMBL" id="OEL14263.1"/>
    </source>
</evidence>